<proteinExistence type="predicted"/>
<dbReference type="InterPro" id="IPR057567">
    <property type="entry name" value="TPR_TTI1_C"/>
</dbReference>
<dbReference type="InParanoid" id="A0A0C3EC23"/>
<sequence>MSTTSDGRQQTLFQKLKPICVPLLGKSQLTSSNVSNVLRLLSALENALSQEPDFHLSASLASYVFYPISTILRRNALHEIPDQVLEKLFNVLAILCDSWWWECELEIWSQLFMLCSSILGGLEGTGKVKARSDETKQAAAQCLWVLLHERNNSGLPQGSPEHLSQTRLASFQGYAQSAKFIPILGQTIDSLLTTSKSSHKPLQRISFQLLDVIISVYAPDRLIPSVLPGVVSAMTRIAFGSQESKGWATGNIVAGALLVIQRTVVLSIGDSVCVADGAVHSVVDLEDLVHLNHSPTPVVKATETSPFLATRTASWLQASASQLHIALNTLTPLVNHPTPVALVALATMAKEILVTTSLTVPQSQPLLLSWLLSLSNSPYSTVAQTACGYLLDLFAANLIHVRPLLLQTLTHISKECMSSLPVSIATQADSGIEHISGQVQAICRLATSTSGVAKGIGLSSVSAGLDHLLGPSGGVEKWGWTLLSVLQFKSPPITVNRESVAQLLLEGNPDAVENVLFPGVTLKNSLSRSATDSLVKMFRALGRASGDHSLYAVEWFIKMGLNSKSNTAASALWCAGRLLEGISGVTLDDDNDNSPTQDIPTHSKRLEKFTKGLARELSNQWDVEPLDATTYPSTQDKEEPTTSTEVIKGLRPIRVTLDIAEPRSSTSSTSDDDQWLLHRTFCLQLLALSAGILQVCFTPLLIHALYPILHSIVSPIPYCSMNALATLAFVANATSYASPANLLLSNFDYALDAVSRRLNRRWLDIDATKVLAVLVRLVGSDVVHKAGDVVEECFDRLDEYHGYEVIVEGLVEVLNQVVKAIEADEPHAPDEVKENDTLMVRDLSSLFEWITHRNTPQPMDDQDYGPAPRTAWGDLKDEAEHDQSETARASDDNNTDTPLTSAQSLTEQIISRSRHFLTHGSPTIRARILSLLTGATPVMPESALLPCIHQAWPFILNRLNDQEMYVVGAASELIEALVTHVGSFMGRRIWDDVWPRFSTMLKKLEAADAHSALARRGYGAVGTDSAYTHSHRLYRSMIKTMTAAVTGVHMQDNVGWEVILAFRRFLHREAHPELQARARELYVALKRGNEDAVWVALMATSGHLTGDLTFLREVRWDINDNVTQILRP</sequence>
<dbReference type="GO" id="GO:0005737">
    <property type="term" value="C:cytoplasm"/>
    <property type="evidence" value="ECO:0007669"/>
    <property type="project" value="TreeGrafter"/>
</dbReference>
<evidence type="ECO:0000259" key="2">
    <source>
        <dbReference type="Pfam" id="PF24173"/>
    </source>
</evidence>
<dbReference type="STRING" id="1036808.A0A0C3EC23"/>
<dbReference type="SUPFAM" id="SSF48371">
    <property type="entry name" value="ARM repeat"/>
    <property type="match status" value="1"/>
</dbReference>
<dbReference type="Pfam" id="PF21547">
    <property type="entry name" value="TTI1"/>
    <property type="match status" value="1"/>
</dbReference>
<dbReference type="InterPro" id="IPR011989">
    <property type="entry name" value="ARM-like"/>
</dbReference>
<dbReference type="Proteomes" id="UP000053989">
    <property type="component" value="Unassembled WGS sequence"/>
</dbReference>
<organism evidence="4 5">
    <name type="scientific">Scleroderma citrinum Foug A</name>
    <dbReference type="NCBI Taxonomy" id="1036808"/>
    <lineage>
        <taxon>Eukaryota</taxon>
        <taxon>Fungi</taxon>
        <taxon>Dikarya</taxon>
        <taxon>Basidiomycota</taxon>
        <taxon>Agaricomycotina</taxon>
        <taxon>Agaricomycetes</taxon>
        <taxon>Agaricomycetidae</taxon>
        <taxon>Boletales</taxon>
        <taxon>Sclerodermatineae</taxon>
        <taxon>Sclerodermataceae</taxon>
        <taxon>Scleroderma</taxon>
    </lineage>
</organism>
<evidence type="ECO:0008006" key="6">
    <source>
        <dbReference type="Google" id="ProtNLM"/>
    </source>
</evidence>
<feature type="domain" description="TTI1 N-terminal TPR" evidence="2">
    <location>
        <begin position="13"/>
        <end position="377"/>
    </location>
</feature>
<protein>
    <recommendedName>
        <fullName evidence="6">TEL2-interacting protein 1</fullName>
    </recommendedName>
</protein>
<dbReference type="PANTHER" id="PTHR18460">
    <property type="entry name" value="TEL2 INTERACTING PROTEIN 1 TTI1 FAMILY MEMBER"/>
    <property type="match status" value="1"/>
</dbReference>
<reference evidence="5" key="2">
    <citation type="submission" date="2015-01" db="EMBL/GenBank/DDBJ databases">
        <title>Evolutionary Origins and Diversification of the Mycorrhizal Mutualists.</title>
        <authorList>
            <consortium name="DOE Joint Genome Institute"/>
            <consortium name="Mycorrhizal Genomics Consortium"/>
            <person name="Kohler A."/>
            <person name="Kuo A."/>
            <person name="Nagy L.G."/>
            <person name="Floudas D."/>
            <person name="Copeland A."/>
            <person name="Barry K.W."/>
            <person name="Cichocki N."/>
            <person name="Veneault-Fourrey C."/>
            <person name="LaButti K."/>
            <person name="Lindquist E.A."/>
            <person name="Lipzen A."/>
            <person name="Lundell T."/>
            <person name="Morin E."/>
            <person name="Murat C."/>
            <person name="Riley R."/>
            <person name="Ohm R."/>
            <person name="Sun H."/>
            <person name="Tunlid A."/>
            <person name="Henrissat B."/>
            <person name="Grigoriev I.V."/>
            <person name="Hibbett D.S."/>
            <person name="Martin F."/>
        </authorList>
    </citation>
    <scope>NUCLEOTIDE SEQUENCE [LARGE SCALE GENOMIC DNA]</scope>
    <source>
        <strain evidence="5">Foug A</strain>
    </source>
</reference>
<feature type="compositionally biased region" description="Basic and acidic residues" evidence="1">
    <location>
        <begin position="877"/>
        <end position="891"/>
    </location>
</feature>
<dbReference type="FunCoup" id="A0A0C3EC23">
    <property type="interactions" value="561"/>
</dbReference>
<dbReference type="Gene3D" id="1.25.10.10">
    <property type="entry name" value="Leucine-rich Repeat Variant"/>
    <property type="match status" value="1"/>
</dbReference>
<dbReference type="EMBL" id="KN822005">
    <property type="protein sequence ID" value="KIM70250.1"/>
    <property type="molecule type" value="Genomic_DNA"/>
</dbReference>
<feature type="domain" description="TTI1 C-terminal TPR" evidence="3">
    <location>
        <begin position="813"/>
        <end position="1094"/>
    </location>
</feature>
<keyword evidence="5" id="KW-1185">Reference proteome</keyword>
<dbReference type="OrthoDB" id="49511at2759"/>
<dbReference type="InterPro" id="IPR052587">
    <property type="entry name" value="TELO2-interacting_protein_1"/>
</dbReference>
<evidence type="ECO:0000256" key="1">
    <source>
        <dbReference type="SAM" id="MobiDB-lite"/>
    </source>
</evidence>
<dbReference type="HOGENOM" id="CLU_004955_0_0_1"/>
<feature type="region of interest" description="Disordered" evidence="1">
    <location>
        <begin position="877"/>
        <end position="899"/>
    </location>
</feature>
<dbReference type="InterPro" id="IPR049362">
    <property type="entry name" value="TTI1_rpt"/>
</dbReference>
<dbReference type="Pfam" id="PF24173">
    <property type="entry name" value="TPR_TTI1_N"/>
    <property type="match status" value="1"/>
</dbReference>
<accession>A0A0C3EC23</accession>
<dbReference type="Pfam" id="PF24181">
    <property type="entry name" value="TPR_TTI1_C"/>
    <property type="match status" value="1"/>
</dbReference>
<evidence type="ECO:0000259" key="3">
    <source>
        <dbReference type="Pfam" id="PF24181"/>
    </source>
</evidence>
<dbReference type="InterPro" id="IPR016024">
    <property type="entry name" value="ARM-type_fold"/>
</dbReference>
<evidence type="ECO:0000313" key="4">
    <source>
        <dbReference type="EMBL" id="KIM70250.1"/>
    </source>
</evidence>
<dbReference type="AlphaFoldDB" id="A0A0C3EC23"/>
<dbReference type="InterPro" id="IPR057566">
    <property type="entry name" value="TPR_TTI1_N"/>
</dbReference>
<dbReference type="PANTHER" id="PTHR18460:SF3">
    <property type="entry name" value="TELO2-INTERACTING PROTEIN 1 HOMOLOG"/>
    <property type="match status" value="1"/>
</dbReference>
<evidence type="ECO:0000313" key="5">
    <source>
        <dbReference type="Proteomes" id="UP000053989"/>
    </source>
</evidence>
<reference evidence="4 5" key="1">
    <citation type="submission" date="2014-04" db="EMBL/GenBank/DDBJ databases">
        <authorList>
            <consortium name="DOE Joint Genome Institute"/>
            <person name="Kuo A."/>
            <person name="Kohler A."/>
            <person name="Nagy L.G."/>
            <person name="Floudas D."/>
            <person name="Copeland A."/>
            <person name="Barry K.W."/>
            <person name="Cichocki N."/>
            <person name="Veneault-Fourrey C."/>
            <person name="LaButti K."/>
            <person name="Lindquist E.A."/>
            <person name="Lipzen A."/>
            <person name="Lundell T."/>
            <person name="Morin E."/>
            <person name="Murat C."/>
            <person name="Sun H."/>
            <person name="Tunlid A."/>
            <person name="Henrissat B."/>
            <person name="Grigoriev I.V."/>
            <person name="Hibbett D.S."/>
            <person name="Martin F."/>
            <person name="Nordberg H.P."/>
            <person name="Cantor M.N."/>
            <person name="Hua S.X."/>
        </authorList>
    </citation>
    <scope>NUCLEOTIDE SEQUENCE [LARGE SCALE GENOMIC DNA]</scope>
    <source>
        <strain evidence="4 5">Foug A</strain>
    </source>
</reference>
<gene>
    <name evidence="4" type="ORF">SCLCIDRAFT_514604</name>
</gene>
<name>A0A0C3EC23_9AGAM</name>